<reference evidence="8 9" key="1">
    <citation type="journal article" date="2016" name="Nat. Commun.">
        <title>Ectomycorrhizal ecology is imprinted in the genome of the dominant symbiotic fungus Cenococcum geophilum.</title>
        <authorList>
            <consortium name="DOE Joint Genome Institute"/>
            <person name="Peter M."/>
            <person name="Kohler A."/>
            <person name="Ohm R.A."/>
            <person name="Kuo A."/>
            <person name="Krutzmann J."/>
            <person name="Morin E."/>
            <person name="Arend M."/>
            <person name="Barry K.W."/>
            <person name="Binder M."/>
            <person name="Choi C."/>
            <person name="Clum A."/>
            <person name="Copeland A."/>
            <person name="Grisel N."/>
            <person name="Haridas S."/>
            <person name="Kipfer T."/>
            <person name="LaButti K."/>
            <person name="Lindquist E."/>
            <person name="Lipzen A."/>
            <person name="Maire R."/>
            <person name="Meier B."/>
            <person name="Mihaltcheva S."/>
            <person name="Molinier V."/>
            <person name="Murat C."/>
            <person name="Poggeler S."/>
            <person name="Quandt C.A."/>
            <person name="Sperisen C."/>
            <person name="Tritt A."/>
            <person name="Tisserant E."/>
            <person name="Crous P.W."/>
            <person name="Henrissat B."/>
            <person name="Nehls U."/>
            <person name="Egli S."/>
            <person name="Spatafora J.W."/>
            <person name="Grigoriev I.V."/>
            <person name="Martin F.M."/>
        </authorList>
    </citation>
    <scope>NUCLEOTIDE SEQUENCE [LARGE SCALE GENOMIC DNA]</scope>
    <source>
        <strain evidence="8 9">CBS 459.81</strain>
    </source>
</reference>
<dbReference type="InterPro" id="IPR041698">
    <property type="entry name" value="Methyltransf_25"/>
</dbReference>
<dbReference type="EC" id="2.1.1.-" evidence="6"/>
<sequence length="274" mass="30723">MTDWGNYQKYQGAARHFPGSPPSPHVKDPRLCLVESLIPDLFKARKILDCGCNAGAVTVQLALDFDAASVTGVDIDDSLITQARRHLSFRSSRVRPATNDARRVIDYFPISAILDYGHRSQESVGGGAIEQNSTSAVDPFCWPHVDFVSEDWVVSKNSATSGPFDVILALSVTKWIHLEHLDEGLVAFFRKCFSSLTEGGHLVLEIQPWKSYERAIGPKKSPHFGENLKRLKLRPETSFTELLEQQGLIHYVTSEALPRRMSIYRKQYSETYGV</sequence>
<dbReference type="GO" id="GO:0008171">
    <property type="term" value="F:O-methyltransferase activity"/>
    <property type="evidence" value="ECO:0007669"/>
    <property type="project" value="UniProtKB-UniRule"/>
</dbReference>
<dbReference type="OrthoDB" id="540004at2759"/>
<dbReference type="InterPro" id="IPR010675">
    <property type="entry name" value="Bin3_C"/>
</dbReference>
<evidence type="ECO:0000256" key="6">
    <source>
        <dbReference type="RuleBase" id="RU367087"/>
    </source>
</evidence>
<dbReference type="SUPFAM" id="SSF53335">
    <property type="entry name" value="S-adenosyl-L-methionine-dependent methyltransferases"/>
    <property type="match status" value="1"/>
</dbReference>
<evidence type="ECO:0000256" key="4">
    <source>
        <dbReference type="ARBA" id="ARBA00022691"/>
    </source>
</evidence>
<dbReference type="Pfam" id="PF06859">
    <property type="entry name" value="Bin3"/>
    <property type="match status" value="1"/>
</dbReference>
<name>A0A8E2EFQ7_9PEZI</name>
<keyword evidence="9" id="KW-1185">Reference proteome</keyword>
<dbReference type="PANTHER" id="PTHR12315:SF0">
    <property type="entry name" value="7SK SNRNA METHYLPHOSPHATE CAPPING ENZYME"/>
    <property type="match status" value="1"/>
</dbReference>
<evidence type="ECO:0000313" key="9">
    <source>
        <dbReference type="Proteomes" id="UP000250266"/>
    </source>
</evidence>
<dbReference type="AlphaFoldDB" id="A0A8E2EFQ7"/>
<evidence type="ECO:0000256" key="2">
    <source>
        <dbReference type="ARBA" id="ARBA00022603"/>
    </source>
</evidence>
<dbReference type="PROSITE" id="PS51515">
    <property type="entry name" value="BIN3_SAM"/>
    <property type="match status" value="1"/>
</dbReference>
<dbReference type="GO" id="GO:0008173">
    <property type="term" value="F:RNA methyltransferase activity"/>
    <property type="evidence" value="ECO:0007669"/>
    <property type="project" value="UniProtKB-UniRule"/>
</dbReference>
<dbReference type="EMBL" id="KV744873">
    <property type="protein sequence ID" value="OCK82974.1"/>
    <property type="molecule type" value="Genomic_DNA"/>
</dbReference>
<proteinExistence type="inferred from homology"/>
<evidence type="ECO:0000256" key="3">
    <source>
        <dbReference type="ARBA" id="ARBA00022679"/>
    </source>
</evidence>
<protein>
    <recommendedName>
        <fullName evidence="6">RNA methyltransferase</fullName>
        <ecNumber evidence="6">2.1.1.-</ecNumber>
    </recommendedName>
</protein>
<dbReference type="GO" id="GO:0032259">
    <property type="term" value="P:methylation"/>
    <property type="evidence" value="ECO:0007669"/>
    <property type="project" value="UniProtKB-KW"/>
</dbReference>
<gene>
    <name evidence="8" type="ORF">K432DRAFT_390815</name>
</gene>
<dbReference type="CDD" id="cd02440">
    <property type="entry name" value="AdoMet_MTases"/>
    <property type="match status" value="1"/>
</dbReference>
<dbReference type="PANTHER" id="PTHR12315">
    <property type="entry name" value="BICOID-INTERACTING PROTEIN RELATED"/>
    <property type="match status" value="1"/>
</dbReference>
<keyword evidence="4 5" id="KW-0949">S-adenosyl-L-methionine</keyword>
<dbReference type="Pfam" id="PF13649">
    <property type="entry name" value="Methyltransf_25"/>
    <property type="match status" value="1"/>
</dbReference>
<evidence type="ECO:0000256" key="1">
    <source>
        <dbReference type="ARBA" id="ARBA00008361"/>
    </source>
</evidence>
<evidence type="ECO:0000259" key="7">
    <source>
        <dbReference type="PROSITE" id="PS51515"/>
    </source>
</evidence>
<dbReference type="GO" id="GO:0017069">
    <property type="term" value="F:snRNA binding"/>
    <property type="evidence" value="ECO:0007669"/>
    <property type="project" value="TreeGrafter"/>
</dbReference>
<organism evidence="8 9">
    <name type="scientific">Lepidopterella palustris CBS 459.81</name>
    <dbReference type="NCBI Taxonomy" id="1314670"/>
    <lineage>
        <taxon>Eukaryota</taxon>
        <taxon>Fungi</taxon>
        <taxon>Dikarya</taxon>
        <taxon>Ascomycota</taxon>
        <taxon>Pezizomycotina</taxon>
        <taxon>Dothideomycetes</taxon>
        <taxon>Pleosporomycetidae</taxon>
        <taxon>Mytilinidiales</taxon>
        <taxon>Argynnaceae</taxon>
        <taxon>Lepidopterella</taxon>
    </lineage>
</organism>
<keyword evidence="3 6" id="KW-0808">Transferase</keyword>
<dbReference type="InterPro" id="IPR024160">
    <property type="entry name" value="BIN3_SAM-bd_dom"/>
</dbReference>
<evidence type="ECO:0000313" key="8">
    <source>
        <dbReference type="EMBL" id="OCK82974.1"/>
    </source>
</evidence>
<evidence type="ECO:0000256" key="5">
    <source>
        <dbReference type="PROSITE-ProRule" id="PRU00848"/>
    </source>
</evidence>
<dbReference type="GO" id="GO:0040031">
    <property type="term" value="P:snRNA modification"/>
    <property type="evidence" value="ECO:0007669"/>
    <property type="project" value="TreeGrafter"/>
</dbReference>
<feature type="domain" description="Bin3-type SAM" evidence="7">
    <location>
        <begin position="28"/>
        <end position="274"/>
    </location>
</feature>
<dbReference type="InterPro" id="IPR039772">
    <property type="entry name" value="Bin3-like"/>
</dbReference>
<keyword evidence="2 6" id="KW-0489">Methyltransferase</keyword>
<dbReference type="Proteomes" id="UP000250266">
    <property type="component" value="Unassembled WGS sequence"/>
</dbReference>
<comment type="similarity">
    <text evidence="1 6">Belongs to the methyltransferase superfamily.</text>
</comment>
<accession>A0A8E2EFQ7</accession>
<dbReference type="Gene3D" id="3.40.50.150">
    <property type="entry name" value="Vaccinia Virus protein VP39"/>
    <property type="match status" value="1"/>
</dbReference>
<dbReference type="InterPro" id="IPR029063">
    <property type="entry name" value="SAM-dependent_MTases_sf"/>
</dbReference>